<dbReference type="Pfam" id="PF00730">
    <property type="entry name" value="HhH-GPD"/>
    <property type="match status" value="1"/>
</dbReference>
<evidence type="ECO:0000256" key="3">
    <source>
        <dbReference type="ARBA" id="ARBA00022763"/>
    </source>
</evidence>
<keyword evidence="3" id="KW-0227">DNA damage</keyword>
<keyword evidence="4" id="KW-0234">DNA repair</keyword>
<dbReference type="SUPFAM" id="SSF48150">
    <property type="entry name" value="DNA-glycosylase"/>
    <property type="match status" value="1"/>
</dbReference>
<dbReference type="InterPro" id="IPR003265">
    <property type="entry name" value="HhH-GPD_domain"/>
</dbReference>
<dbReference type="RefSeq" id="WP_277859934.1">
    <property type="nucleotide sequence ID" value="NZ_JARRAG010000001.1"/>
</dbReference>
<feature type="domain" description="HhH-GPD" evidence="5">
    <location>
        <begin position="51"/>
        <end position="205"/>
    </location>
</feature>
<dbReference type="CDD" id="cd00056">
    <property type="entry name" value="ENDO3c"/>
    <property type="match status" value="1"/>
</dbReference>
<sequence length="207" mass="22789">MSPTATVDPWAKALRHLKRVDPHLKEVIRRVGPCQLAPREDRLGSLVGSIVSQQISTKAAAAISQRLHDLAGRPYDPHRLLELGEDALRGCGLSGQKARYVLNLAAAVADGSAPVDQFDEGWDDEAIIESLTTIKGVGVWTAHMFLIFALNRPDVLPIGDLGVRAALRNKHGLAELPKPQDCHALAEAWRPFRSVASWYLWRSLDLR</sequence>
<dbReference type="Proteomes" id="UP001216907">
    <property type="component" value="Unassembled WGS sequence"/>
</dbReference>
<reference evidence="6 7" key="1">
    <citation type="submission" date="2023-03" db="EMBL/GenBank/DDBJ databases">
        <title>Paludisphaera mucosa sp. nov. a novel planctomycete from northern fen.</title>
        <authorList>
            <person name="Ivanova A."/>
        </authorList>
    </citation>
    <scope>NUCLEOTIDE SEQUENCE [LARGE SCALE GENOMIC DNA]</scope>
    <source>
        <strain evidence="6 7">Pla2</strain>
    </source>
</reference>
<dbReference type="InterPro" id="IPR011257">
    <property type="entry name" value="DNA_glycosylase"/>
</dbReference>
<dbReference type="EC" id="3.2.2.21" evidence="2"/>
<evidence type="ECO:0000313" key="6">
    <source>
        <dbReference type="EMBL" id="MDG3003584.1"/>
    </source>
</evidence>
<dbReference type="SMART" id="SM00478">
    <property type="entry name" value="ENDO3c"/>
    <property type="match status" value="1"/>
</dbReference>
<organism evidence="6 7">
    <name type="scientific">Paludisphaera mucosa</name>
    <dbReference type="NCBI Taxonomy" id="3030827"/>
    <lineage>
        <taxon>Bacteria</taxon>
        <taxon>Pseudomonadati</taxon>
        <taxon>Planctomycetota</taxon>
        <taxon>Planctomycetia</taxon>
        <taxon>Isosphaerales</taxon>
        <taxon>Isosphaeraceae</taxon>
        <taxon>Paludisphaera</taxon>
    </lineage>
</organism>
<evidence type="ECO:0000256" key="2">
    <source>
        <dbReference type="ARBA" id="ARBA00012000"/>
    </source>
</evidence>
<dbReference type="EMBL" id="JARRAG010000001">
    <property type="protein sequence ID" value="MDG3003584.1"/>
    <property type="molecule type" value="Genomic_DNA"/>
</dbReference>
<dbReference type="Gene3D" id="1.10.340.30">
    <property type="entry name" value="Hypothetical protein, domain 2"/>
    <property type="match status" value="1"/>
</dbReference>
<evidence type="ECO:0000259" key="5">
    <source>
        <dbReference type="SMART" id="SM00478"/>
    </source>
</evidence>
<keyword evidence="7" id="KW-1185">Reference proteome</keyword>
<evidence type="ECO:0000313" key="7">
    <source>
        <dbReference type="Proteomes" id="UP001216907"/>
    </source>
</evidence>
<dbReference type="InterPro" id="IPR051912">
    <property type="entry name" value="Alkylbase_DNA_Glycosylase/TA"/>
</dbReference>
<comment type="caution">
    <text evidence="6">The sequence shown here is derived from an EMBL/GenBank/DDBJ whole genome shotgun (WGS) entry which is preliminary data.</text>
</comment>
<name>A0ABT6F7T5_9BACT</name>
<proteinExistence type="predicted"/>
<protein>
    <recommendedName>
        <fullName evidence="2">DNA-3-methyladenine glycosylase II</fullName>
        <ecNumber evidence="2">3.2.2.21</ecNumber>
    </recommendedName>
</protein>
<dbReference type="Gene3D" id="1.10.1670.40">
    <property type="match status" value="1"/>
</dbReference>
<evidence type="ECO:0000256" key="4">
    <source>
        <dbReference type="ARBA" id="ARBA00023204"/>
    </source>
</evidence>
<gene>
    <name evidence="6" type="ORF">PZE19_07380</name>
</gene>
<evidence type="ECO:0000256" key="1">
    <source>
        <dbReference type="ARBA" id="ARBA00000086"/>
    </source>
</evidence>
<accession>A0ABT6F7T5</accession>
<dbReference type="PANTHER" id="PTHR43003">
    <property type="entry name" value="DNA-3-METHYLADENINE GLYCOSYLASE"/>
    <property type="match status" value="1"/>
</dbReference>
<comment type="catalytic activity">
    <reaction evidence="1">
        <text>Hydrolysis of alkylated DNA, releasing 3-methyladenine, 3-methylguanine, 7-methylguanine and 7-methyladenine.</text>
        <dbReference type="EC" id="3.2.2.21"/>
    </reaction>
</comment>
<dbReference type="PANTHER" id="PTHR43003:SF5">
    <property type="entry name" value="DNA-3-METHYLADENINE GLYCOSYLASE"/>
    <property type="match status" value="1"/>
</dbReference>